<feature type="coiled-coil region" evidence="1">
    <location>
        <begin position="51"/>
        <end position="95"/>
    </location>
</feature>
<proteinExistence type="predicted"/>
<evidence type="ECO:0000313" key="5">
    <source>
        <dbReference type="Proteomes" id="UP000553632"/>
    </source>
</evidence>
<feature type="non-terminal residue" evidence="4">
    <location>
        <position position="1"/>
    </location>
</feature>
<feature type="transmembrane region" description="Helical" evidence="3">
    <location>
        <begin position="506"/>
        <end position="529"/>
    </location>
</feature>
<dbReference type="EMBL" id="JABANO010024933">
    <property type="protein sequence ID" value="KAF4721123.1"/>
    <property type="molecule type" value="Genomic_DNA"/>
</dbReference>
<keyword evidence="1" id="KW-0175">Coiled coil</keyword>
<feature type="transmembrane region" description="Helical" evidence="3">
    <location>
        <begin position="474"/>
        <end position="494"/>
    </location>
</feature>
<feature type="transmembrane region" description="Helical" evidence="3">
    <location>
        <begin position="644"/>
        <end position="666"/>
    </location>
</feature>
<feature type="region of interest" description="Disordered" evidence="2">
    <location>
        <begin position="854"/>
        <end position="934"/>
    </location>
</feature>
<gene>
    <name evidence="4" type="ORF">FOZ63_033190</name>
</gene>
<keyword evidence="3" id="KW-1133">Transmembrane helix</keyword>
<feature type="transmembrane region" description="Helical" evidence="3">
    <location>
        <begin position="578"/>
        <end position="596"/>
    </location>
</feature>
<keyword evidence="3" id="KW-0812">Transmembrane</keyword>
<dbReference type="PANTHER" id="PTHR32215:SF0">
    <property type="entry name" value="CILIA- AND FLAGELLA-ASSOCIATED PROTEIN 57"/>
    <property type="match status" value="1"/>
</dbReference>
<comment type="caution">
    <text evidence="4">The sequence shown here is derived from an EMBL/GenBank/DDBJ whole genome shotgun (WGS) entry which is preliminary data.</text>
</comment>
<protein>
    <submittedName>
        <fullName evidence="4">Uncharacterized protein</fullName>
    </submittedName>
</protein>
<keyword evidence="5" id="KW-1185">Reference proteome</keyword>
<dbReference type="Proteomes" id="UP000553632">
    <property type="component" value="Unassembled WGS sequence"/>
</dbReference>
<dbReference type="PANTHER" id="PTHR32215">
    <property type="entry name" value="CILIA- AND FLAGELLA-ASSOCIATED PROTEIN 57"/>
    <property type="match status" value="1"/>
</dbReference>
<organism evidence="4 5">
    <name type="scientific">Perkinsus olseni</name>
    <name type="common">Perkinsus atlanticus</name>
    <dbReference type="NCBI Taxonomy" id="32597"/>
    <lineage>
        <taxon>Eukaryota</taxon>
        <taxon>Sar</taxon>
        <taxon>Alveolata</taxon>
        <taxon>Perkinsozoa</taxon>
        <taxon>Perkinsea</taxon>
        <taxon>Perkinsida</taxon>
        <taxon>Perkinsidae</taxon>
        <taxon>Perkinsus</taxon>
    </lineage>
</organism>
<evidence type="ECO:0000256" key="1">
    <source>
        <dbReference type="SAM" id="Coils"/>
    </source>
</evidence>
<dbReference type="AlphaFoldDB" id="A0A7J6RKN4"/>
<dbReference type="InterPro" id="IPR052993">
    <property type="entry name" value="CFA-57"/>
</dbReference>
<feature type="non-terminal residue" evidence="4">
    <location>
        <position position="934"/>
    </location>
</feature>
<name>A0A7J6RKN4_PEROL</name>
<evidence type="ECO:0000313" key="4">
    <source>
        <dbReference type="EMBL" id="KAF4721123.1"/>
    </source>
</evidence>
<feature type="transmembrane region" description="Helical" evidence="3">
    <location>
        <begin position="436"/>
        <end position="462"/>
    </location>
</feature>
<feature type="compositionally biased region" description="Basic and acidic residues" evidence="2">
    <location>
        <begin position="208"/>
        <end position="226"/>
    </location>
</feature>
<reference evidence="4 5" key="1">
    <citation type="submission" date="2020-04" db="EMBL/GenBank/DDBJ databases">
        <title>Perkinsus olseni comparative genomics.</title>
        <authorList>
            <person name="Bogema D.R."/>
        </authorList>
    </citation>
    <scope>NUCLEOTIDE SEQUENCE [LARGE SCALE GENOMIC DNA]</scope>
    <source>
        <strain evidence="4 5">ATCC PRA-207</strain>
    </source>
</reference>
<sequence length="934" mass="104273">YESLLSHEKDEKIGLRGQAGIHKKHHEDLKRQMGYKEESLKNWLLQVQRRREKIEALVKDRAANIKEMEEREKTIEDKERRINDLRKQNQELEKFKFVLDYKIRELKGEIDPKSAEIAKMKTQITFMDAEIEECMRRNKTLSLEVSEMNMKQRALLAEIKEQKGKIDGEHGEQEASRTAMRECYRDCKDPRKLRKNITAMYHEHILEENKRGKEAEGVEEESRTDDAEGDDVDAYQKEFNRQRDYLEKCMMTLKQKHEKAAHVSIGLARTYPYNPQGPPDGTTDRYLIGSFCYSWPSTANTVARGLLDARNVVRGAGTKFLLLNDTVAAKMDTSSCEQLVKNARVVEPLEPQRAIRVVTSASNVAGHPGDLGYVFELKLSVDHRLHNKKSTALLVNCEGRGIDSEYIVEFKQPEGHVSVWSPHAHHDYGSHLSCEFVYWLEHLMSLALLAALLMALPLLRMYKQVVSREQDMSATFVLFTICWQLHIVLFWIHVKVYSNDGMGSPIVAFTSHMLAAVCDCGLCCVLLLMVCSNHPGPDLSVRILGVMAADLICLLREGESDSDRFLLVPWPMIKENDMRLSLLLIVSRLLIAQRVIQSLVTSSSMDDLKSASDRGVVGMVLLIWLGITPFCDWYATYAFPSGELLLAVLAVEGALMLTLLWGLYLASSKGCEVSGASASRASAGGPGDDGSFRAMLQRVPFGNRLSLAEAPPSGMRAEHPFGDFDNGRDHAPDHASDAYDGSDLLCIGEEHNSSLAPFVAPELEIVVILPMPEEPGQGVADGLQASYSAVSGNLSRASLAEKTWIALISSEDESVGILMMRIETLIESREYSISRVLSRQILYLYEGARVEDKDDKGSYVPPLSTTPVPPGDAQGEGQFNKDQRVDRGTSMDSPKDGDGGLGALRGGGRNMEREESVTTPMMGALGVEVEVREE</sequence>
<dbReference type="Gene3D" id="1.10.287.1490">
    <property type="match status" value="1"/>
</dbReference>
<keyword evidence="3" id="KW-0472">Membrane</keyword>
<feature type="transmembrane region" description="Helical" evidence="3">
    <location>
        <begin position="616"/>
        <end position="638"/>
    </location>
</feature>
<feature type="region of interest" description="Disordered" evidence="2">
    <location>
        <begin position="208"/>
        <end position="233"/>
    </location>
</feature>
<feature type="compositionally biased region" description="Gly residues" evidence="2">
    <location>
        <begin position="899"/>
        <end position="909"/>
    </location>
</feature>
<accession>A0A7J6RKN4</accession>
<evidence type="ECO:0000256" key="2">
    <source>
        <dbReference type="SAM" id="MobiDB-lite"/>
    </source>
</evidence>
<feature type="compositionally biased region" description="Basic and acidic residues" evidence="2">
    <location>
        <begin position="879"/>
        <end position="898"/>
    </location>
</feature>
<evidence type="ECO:0000256" key="3">
    <source>
        <dbReference type="SAM" id="Phobius"/>
    </source>
</evidence>